<accession>A0A941J2E3</accession>
<keyword evidence="2" id="KW-1185">Reference proteome</keyword>
<dbReference type="EMBL" id="JAGTPG010000002">
    <property type="protein sequence ID" value="MBR8641432.1"/>
    <property type="molecule type" value="Genomic_DNA"/>
</dbReference>
<protein>
    <submittedName>
        <fullName evidence="1">Uncharacterized protein</fullName>
    </submittedName>
</protein>
<evidence type="ECO:0000313" key="2">
    <source>
        <dbReference type="Proteomes" id="UP000682308"/>
    </source>
</evidence>
<organism evidence="1 2">
    <name type="scientific">Streptomyces tuirus</name>
    <dbReference type="NCBI Taxonomy" id="68278"/>
    <lineage>
        <taxon>Bacteria</taxon>
        <taxon>Bacillati</taxon>
        <taxon>Actinomycetota</taxon>
        <taxon>Actinomycetes</taxon>
        <taxon>Kitasatosporales</taxon>
        <taxon>Streptomycetaceae</taxon>
        <taxon>Streptomyces</taxon>
    </lineage>
</organism>
<proteinExistence type="predicted"/>
<sequence>MEFYPCPRKHAQEIRVATGAVLCVPCVRQLHRQLRTLPELHQECLHDVLPAPGRRNPTKISGSRRRDYLNVSALDARSDVPAVLGSWADIVVAERATAAPRRSVPHLAGFLLRHLEWLVAQPPAADLADEIDRLHTGLARALEPDSGEHGPPAGTCVVDGCTGTIDASPKNTGNQGKRSISCSSGHSWEMREWLVLRHLMNGQRKDAVA</sequence>
<evidence type="ECO:0000313" key="1">
    <source>
        <dbReference type="EMBL" id="MBR8641432.1"/>
    </source>
</evidence>
<dbReference type="Proteomes" id="UP000682308">
    <property type="component" value="Unassembled WGS sequence"/>
</dbReference>
<gene>
    <name evidence="1" type="ORF">KEF29_24165</name>
</gene>
<dbReference type="AlphaFoldDB" id="A0A941J2E3"/>
<name>A0A941J2E3_9ACTN</name>
<comment type="caution">
    <text evidence="1">The sequence shown here is derived from an EMBL/GenBank/DDBJ whole genome shotgun (WGS) entry which is preliminary data.</text>
</comment>
<reference evidence="1 2" key="1">
    <citation type="submission" date="2021-04" db="EMBL/GenBank/DDBJ databases">
        <title>Characterization of the biosynthetic gene cluster of new lipopeptides with antitumor activity in the genome of the marine Streptomyces PHM034.</title>
        <authorList>
            <person name="Ceniceros A."/>
            <person name="Canedo L."/>
            <person name="Mendez C."/>
            <person name="Olano C."/>
            <person name="Schleissner C."/>
            <person name="Cuevas C."/>
            <person name="De La Calle F."/>
            <person name="Salas J.A."/>
        </authorList>
    </citation>
    <scope>NUCLEOTIDE SEQUENCE [LARGE SCALE GENOMIC DNA]</scope>
    <source>
        <strain evidence="1 2">PHM034</strain>
    </source>
</reference>